<evidence type="ECO:0000313" key="2">
    <source>
        <dbReference type="Proteomes" id="UP001592528"/>
    </source>
</evidence>
<proteinExistence type="predicted"/>
<accession>A0ABV6UGT6</accession>
<keyword evidence="2" id="KW-1185">Reference proteome</keyword>
<dbReference type="RefSeq" id="WP_030253586.1">
    <property type="nucleotide sequence ID" value="NZ_JBHEZZ010000002.1"/>
</dbReference>
<reference evidence="1 2" key="1">
    <citation type="submission" date="2024-09" db="EMBL/GenBank/DDBJ databases">
        <authorList>
            <person name="Lee S.D."/>
        </authorList>
    </citation>
    <scope>NUCLEOTIDE SEQUENCE [LARGE SCALE GENOMIC DNA]</scope>
    <source>
        <strain evidence="1 2">N1-5</strain>
    </source>
</reference>
<evidence type="ECO:0000313" key="1">
    <source>
        <dbReference type="EMBL" id="MFC1400664.1"/>
    </source>
</evidence>
<comment type="caution">
    <text evidence="1">The sequence shown here is derived from an EMBL/GenBank/DDBJ whole genome shotgun (WGS) entry which is preliminary data.</text>
</comment>
<dbReference type="EMBL" id="JBHEZZ010000002">
    <property type="protein sequence ID" value="MFC1400664.1"/>
    <property type="molecule type" value="Genomic_DNA"/>
</dbReference>
<organism evidence="1 2">
    <name type="scientific">Streptacidiphilus cavernicola</name>
    <dbReference type="NCBI Taxonomy" id="3342716"/>
    <lineage>
        <taxon>Bacteria</taxon>
        <taxon>Bacillati</taxon>
        <taxon>Actinomycetota</taxon>
        <taxon>Actinomycetes</taxon>
        <taxon>Kitasatosporales</taxon>
        <taxon>Streptomycetaceae</taxon>
        <taxon>Streptacidiphilus</taxon>
    </lineage>
</organism>
<name>A0ABV6UGT6_9ACTN</name>
<protein>
    <submittedName>
        <fullName evidence="1">Uncharacterized protein</fullName>
    </submittedName>
</protein>
<gene>
    <name evidence="1" type="ORF">ACEZDJ_05125</name>
</gene>
<sequence length="88" mass="9395">MTAVLTAVTKLSEERFCLSFHRGESAHSVVIVLDGAITDASLTPCHWEGGEGRVVKLFLNDLAGLRALNRAALRALRGEIPGLPMPLG</sequence>
<dbReference type="Proteomes" id="UP001592528">
    <property type="component" value="Unassembled WGS sequence"/>
</dbReference>